<keyword evidence="4" id="KW-0496">Mitochondrion</keyword>
<evidence type="ECO:0000256" key="5">
    <source>
        <dbReference type="ARBA" id="ARBA00023274"/>
    </source>
</evidence>
<feature type="region of interest" description="Disordered" evidence="8">
    <location>
        <begin position="123"/>
        <end position="160"/>
    </location>
</feature>
<reference evidence="9" key="1">
    <citation type="submission" date="2021-12" db="EMBL/GenBank/DDBJ databases">
        <authorList>
            <person name="King R."/>
        </authorList>
    </citation>
    <scope>NUCLEOTIDE SEQUENCE</scope>
</reference>
<accession>A0A9P0F8V6</accession>
<dbReference type="GO" id="GO:0006412">
    <property type="term" value="P:translation"/>
    <property type="evidence" value="ECO:0007669"/>
    <property type="project" value="InterPro"/>
</dbReference>
<evidence type="ECO:0000256" key="6">
    <source>
        <dbReference type="ARBA" id="ARBA00040565"/>
    </source>
</evidence>
<dbReference type="InterPro" id="IPR013005">
    <property type="entry name" value="Ribosomal_uL4-like"/>
</dbReference>
<evidence type="ECO:0000313" key="9">
    <source>
        <dbReference type="EMBL" id="CAH0392844.1"/>
    </source>
</evidence>
<sequence length="299" mass="34069">MMNLRILNRLRGSVVNVLRASRFSSSVEGTGAKEINTEPNSRPIIDPDVNPLMKTRELKLLPKFSEPRQAWIETLNCIDDKIIGLTTLHPEVFGVGPRIDMIHLNVKWQRNIRYVSFAHAKTRHEMPGTRRKPRPQKGLGMSRHGDLRSPLFTKTGGVAHGPRSPTPHFFVLSIWERIIGLTSTLSIKHAQDDLHIVDSLDIPTENKGYIQDLVEARKWGPSVLMVDVPDLMPRNITVATDEIKHINLMPVYGLNVYSMLKHDTLILTVDAVKRIEEKILYQLNRIDKEKVCGKFEIDQ</sequence>
<evidence type="ECO:0000256" key="8">
    <source>
        <dbReference type="SAM" id="MobiDB-lite"/>
    </source>
</evidence>
<evidence type="ECO:0000313" key="10">
    <source>
        <dbReference type="Proteomes" id="UP001152759"/>
    </source>
</evidence>
<evidence type="ECO:0000256" key="2">
    <source>
        <dbReference type="ARBA" id="ARBA00010528"/>
    </source>
</evidence>
<dbReference type="GO" id="GO:0005743">
    <property type="term" value="C:mitochondrial inner membrane"/>
    <property type="evidence" value="ECO:0007669"/>
    <property type="project" value="UniProtKB-ARBA"/>
</dbReference>
<comment type="subcellular location">
    <subcellularLocation>
        <location evidence="1">Mitochondrion</location>
    </subcellularLocation>
</comment>
<dbReference type="InterPro" id="IPR002136">
    <property type="entry name" value="Ribosomal_uL4"/>
</dbReference>
<dbReference type="PANTHER" id="PTHR10746">
    <property type="entry name" value="50S RIBOSOMAL PROTEIN L4"/>
    <property type="match status" value="1"/>
</dbReference>
<protein>
    <recommendedName>
        <fullName evidence="6">Large ribosomal subunit protein uL4m</fullName>
    </recommendedName>
    <alternativeName>
        <fullName evidence="7">39S ribosomal protein L4, mitochondrial</fullName>
    </alternativeName>
</protein>
<dbReference type="GO" id="GO:0005840">
    <property type="term" value="C:ribosome"/>
    <property type="evidence" value="ECO:0007669"/>
    <property type="project" value="UniProtKB-KW"/>
</dbReference>
<evidence type="ECO:0000256" key="7">
    <source>
        <dbReference type="ARBA" id="ARBA00082711"/>
    </source>
</evidence>
<keyword evidence="5" id="KW-0687">Ribonucleoprotein</keyword>
<dbReference type="PANTHER" id="PTHR10746:SF6">
    <property type="entry name" value="LARGE RIBOSOMAL SUBUNIT PROTEIN UL4M"/>
    <property type="match status" value="1"/>
</dbReference>
<evidence type="ECO:0000256" key="4">
    <source>
        <dbReference type="ARBA" id="ARBA00023128"/>
    </source>
</evidence>
<comment type="similarity">
    <text evidence="2">Belongs to the universal ribosomal protein uL4 family.</text>
</comment>
<dbReference type="EMBL" id="OU963868">
    <property type="protein sequence ID" value="CAH0392844.1"/>
    <property type="molecule type" value="Genomic_DNA"/>
</dbReference>
<dbReference type="GO" id="GO:0003735">
    <property type="term" value="F:structural constituent of ribosome"/>
    <property type="evidence" value="ECO:0007669"/>
    <property type="project" value="InterPro"/>
</dbReference>
<organism evidence="9 10">
    <name type="scientific">Bemisia tabaci</name>
    <name type="common">Sweetpotato whitefly</name>
    <name type="synonym">Aleurodes tabaci</name>
    <dbReference type="NCBI Taxonomy" id="7038"/>
    <lineage>
        <taxon>Eukaryota</taxon>
        <taxon>Metazoa</taxon>
        <taxon>Ecdysozoa</taxon>
        <taxon>Arthropoda</taxon>
        <taxon>Hexapoda</taxon>
        <taxon>Insecta</taxon>
        <taxon>Pterygota</taxon>
        <taxon>Neoptera</taxon>
        <taxon>Paraneoptera</taxon>
        <taxon>Hemiptera</taxon>
        <taxon>Sternorrhyncha</taxon>
        <taxon>Aleyrodoidea</taxon>
        <taxon>Aleyrodidae</taxon>
        <taxon>Aleyrodinae</taxon>
        <taxon>Bemisia</taxon>
    </lineage>
</organism>
<keyword evidence="3" id="KW-0689">Ribosomal protein</keyword>
<evidence type="ECO:0000256" key="3">
    <source>
        <dbReference type="ARBA" id="ARBA00022980"/>
    </source>
</evidence>
<dbReference type="FunFam" id="3.40.1370.10:FF:000005">
    <property type="entry name" value="39S ribosomal protein L4, mitochondrial"/>
    <property type="match status" value="1"/>
</dbReference>
<dbReference type="KEGG" id="btab:109035289"/>
<dbReference type="Proteomes" id="UP001152759">
    <property type="component" value="Chromosome 7"/>
</dbReference>
<dbReference type="GO" id="GO:1990904">
    <property type="term" value="C:ribonucleoprotein complex"/>
    <property type="evidence" value="ECO:0007669"/>
    <property type="project" value="UniProtKB-KW"/>
</dbReference>
<gene>
    <name evidence="9" type="ORF">BEMITA_LOCUS11314</name>
</gene>
<evidence type="ECO:0000256" key="1">
    <source>
        <dbReference type="ARBA" id="ARBA00004173"/>
    </source>
</evidence>
<proteinExistence type="inferred from homology"/>
<dbReference type="InterPro" id="IPR023574">
    <property type="entry name" value="Ribosomal_uL4_dom_sf"/>
</dbReference>
<dbReference type="Pfam" id="PF00573">
    <property type="entry name" value="Ribosomal_L4"/>
    <property type="match status" value="1"/>
</dbReference>
<keyword evidence="10" id="KW-1185">Reference proteome</keyword>
<name>A0A9P0F8V6_BEMTA</name>
<dbReference type="Gene3D" id="3.40.1370.10">
    <property type="match status" value="1"/>
</dbReference>
<dbReference type="SUPFAM" id="SSF52166">
    <property type="entry name" value="Ribosomal protein L4"/>
    <property type="match status" value="1"/>
</dbReference>
<dbReference type="AlphaFoldDB" id="A0A9P0F8V6"/>